<dbReference type="PIRSF" id="PIRSF000862">
    <property type="entry name" value="Steryl_ester_lip"/>
    <property type="match status" value="1"/>
</dbReference>
<evidence type="ECO:0000259" key="10">
    <source>
        <dbReference type="Pfam" id="PF04083"/>
    </source>
</evidence>
<dbReference type="GO" id="GO:0016788">
    <property type="term" value="F:hydrolase activity, acting on ester bonds"/>
    <property type="evidence" value="ECO:0007669"/>
    <property type="project" value="InterPro"/>
</dbReference>
<feature type="chain" id="PRO_5005857430" description="Lipase" evidence="9">
    <location>
        <begin position="24"/>
        <end position="432"/>
    </location>
</feature>
<evidence type="ECO:0000313" key="11">
    <source>
        <dbReference type="EMBL" id="KPJ09925.1"/>
    </source>
</evidence>
<evidence type="ECO:0000313" key="12">
    <source>
        <dbReference type="Proteomes" id="UP000053240"/>
    </source>
</evidence>
<keyword evidence="6" id="KW-0325">Glycoprotein</keyword>
<feature type="active site" description="Nucleophile" evidence="8">
    <location>
        <position position="186"/>
    </location>
</feature>
<evidence type="ECO:0000256" key="4">
    <source>
        <dbReference type="ARBA" id="ARBA00022963"/>
    </source>
</evidence>
<dbReference type="InterPro" id="IPR006693">
    <property type="entry name" value="AB_hydrolase_lipase"/>
</dbReference>
<dbReference type="PANTHER" id="PTHR11005">
    <property type="entry name" value="LYSOSOMAL ACID LIPASE-RELATED"/>
    <property type="match status" value="1"/>
</dbReference>
<evidence type="ECO:0000256" key="6">
    <source>
        <dbReference type="ARBA" id="ARBA00023180"/>
    </source>
</evidence>
<dbReference type="KEGG" id="pmac:106716348"/>
<name>A0A0N0PB52_PAPMA</name>
<dbReference type="EMBL" id="KQ461062">
    <property type="protein sequence ID" value="KPJ09925.1"/>
    <property type="molecule type" value="Genomic_DNA"/>
</dbReference>
<keyword evidence="5" id="KW-0443">Lipid metabolism</keyword>
<evidence type="ECO:0000256" key="5">
    <source>
        <dbReference type="ARBA" id="ARBA00023098"/>
    </source>
</evidence>
<keyword evidence="2 9" id="KW-0732">Signal</keyword>
<dbReference type="InParanoid" id="A0A0N0PB52"/>
<dbReference type="Pfam" id="PF04083">
    <property type="entry name" value="Abhydro_lipase"/>
    <property type="match status" value="1"/>
</dbReference>
<dbReference type="SUPFAM" id="SSF53474">
    <property type="entry name" value="alpha/beta-Hydrolases"/>
    <property type="match status" value="1"/>
</dbReference>
<evidence type="ECO:0000256" key="7">
    <source>
        <dbReference type="PIRNR" id="PIRNR000862"/>
    </source>
</evidence>
<accession>A0A0N0PB52</accession>
<feature type="active site" description="Charge relay system" evidence="8">
    <location>
        <position position="360"/>
    </location>
</feature>
<keyword evidence="4 7" id="KW-0442">Lipid degradation</keyword>
<keyword evidence="3 7" id="KW-0378">Hydrolase</keyword>
<reference evidence="11 12" key="1">
    <citation type="journal article" date="2015" name="Nat. Commun.">
        <title>Outbred genome sequencing and CRISPR/Cas9 gene editing in butterflies.</title>
        <authorList>
            <person name="Li X."/>
            <person name="Fan D."/>
            <person name="Zhang W."/>
            <person name="Liu G."/>
            <person name="Zhang L."/>
            <person name="Zhao L."/>
            <person name="Fang X."/>
            <person name="Chen L."/>
            <person name="Dong Y."/>
            <person name="Chen Y."/>
            <person name="Ding Y."/>
            <person name="Zhao R."/>
            <person name="Feng M."/>
            <person name="Zhu Y."/>
            <person name="Feng Y."/>
            <person name="Jiang X."/>
            <person name="Zhu D."/>
            <person name="Xiang H."/>
            <person name="Feng X."/>
            <person name="Li S."/>
            <person name="Wang J."/>
            <person name="Zhang G."/>
            <person name="Kronforst M.R."/>
            <person name="Wang W."/>
        </authorList>
    </citation>
    <scope>NUCLEOTIDE SEQUENCE [LARGE SCALE GENOMIC DNA]</scope>
    <source>
        <strain evidence="11">Ya'a_city_454_Pm</strain>
        <tissue evidence="11">Whole body</tissue>
    </source>
</reference>
<evidence type="ECO:0000256" key="8">
    <source>
        <dbReference type="PIRSR" id="PIRSR000862-1"/>
    </source>
</evidence>
<organism evidence="11 12">
    <name type="scientific">Papilio machaon</name>
    <name type="common">Old World swallowtail butterfly</name>
    <dbReference type="NCBI Taxonomy" id="76193"/>
    <lineage>
        <taxon>Eukaryota</taxon>
        <taxon>Metazoa</taxon>
        <taxon>Ecdysozoa</taxon>
        <taxon>Arthropoda</taxon>
        <taxon>Hexapoda</taxon>
        <taxon>Insecta</taxon>
        <taxon>Pterygota</taxon>
        <taxon>Neoptera</taxon>
        <taxon>Endopterygota</taxon>
        <taxon>Lepidoptera</taxon>
        <taxon>Glossata</taxon>
        <taxon>Ditrysia</taxon>
        <taxon>Papilionoidea</taxon>
        <taxon>Papilionidae</taxon>
        <taxon>Papilioninae</taxon>
        <taxon>Papilio</taxon>
    </lineage>
</organism>
<dbReference type="OrthoDB" id="9974421at2759"/>
<comment type="similarity">
    <text evidence="1 7">Belongs to the AB hydrolase superfamily. Lipase family.</text>
</comment>
<feature type="active site" description="Charge relay system" evidence="8">
    <location>
        <position position="391"/>
    </location>
</feature>
<dbReference type="InterPro" id="IPR029058">
    <property type="entry name" value="AB_hydrolase_fold"/>
</dbReference>
<proteinExistence type="inferred from homology"/>
<protein>
    <recommendedName>
        <fullName evidence="7">Lipase</fullName>
    </recommendedName>
</protein>
<gene>
    <name evidence="11" type="ORF">RR48_00942</name>
</gene>
<keyword evidence="12" id="KW-1185">Reference proteome</keyword>
<dbReference type="GO" id="GO:0016042">
    <property type="term" value="P:lipid catabolic process"/>
    <property type="evidence" value="ECO:0007669"/>
    <property type="project" value="UniProtKB-KW"/>
</dbReference>
<dbReference type="AlphaFoldDB" id="A0A0N0PB52"/>
<sequence>MALRAQVVSKIIWGTSLLLLAAALFLLPAELSNDAKSYLQYPKDSYLNFTTRTTKHGYITEEHTVTTEDGYLLTVFHLRSGKKHPGAVRRPPVVMMHGLLMSSDTWLDAGPDAALAYLLADAYFDLWLGNVRGNYYGRRHTKLDPQKDSEFWDFSTDEMGLYDVPATIDYVLNKTGADQVNYIGFSQGAGAFLIMCSERPDHCGKARSLIALAPATRLKYTKSLLVKLTVSQLKAYESALSAIGIKEVFSRGGFGQEILSFLCKYSIFTNVVCEKVIAIVDSDHAGSIKPKTLRVLYGHFPAGTSVRTMARYGQALLSEGYRKYDHGETNNMKVYGTPTAPFHNLSAAHVPTYILHGNNDRLVDPADVRWLADSLPHVLERAEVEDPMWNHLDFMYSQHIRKLVLPKVLQYLAKYCEVDLAKQSKRTMPNLH</sequence>
<dbReference type="InterPro" id="IPR025483">
    <property type="entry name" value="Lipase_euk"/>
</dbReference>
<evidence type="ECO:0000256" key="2">
    <source>
        <dbReference type="ARBA" id="ARBA00022729"/>
    </source>
</evidence>
<dbReference type="FunFam" id="3.40.50.1820:FF:000057">
    <property type="entry name" value="Lipase"/>
    <property type="match status" value="1"/>
</dbReference>
<feature type="domain" description="Partial AB-hydrolase lipase" evidence="10">
    <location>
        <begin position="53"/>
        <end position="107"/>
    </location>
</feature>
<dbReference type="STRING" id="76193.A0A0N0PB52"/>
<dbReference type="Proteomes" id="UP000053240">
    <property type="component" value="Unassembled WGS sequence"/>
</dbReference>
<dbReference type="Gene3D" id="3.40.50.1820">
    <property type="entry name" value="alpha/beta hydrolase"/>
    <property type="match status" value="1"/>
</dbReference>
<evidence type="ECO:0000256" key="1">
    <source>
        <dbReference type="ARBA" id="ARBA00010701"/>
    </source>
</evidence>
<evidence type="ECO:0000256" key="3">
    <source>
        <dbReference type="ARBA" id="ARBA00022801"/>
    </source>
</evidence>
<evidence type="ECO:0000256" key="9">
    <source>
        <dbReference type="SAM" id="SignalP"/>
    </source>
</evidence>
<feature type="signal peptide" evidence="9">
    <location>
        <begin position="1"/>
        <end position="23"/>
    </location>
</feature>